<dbReference type="EMBL" id="CP059733">
    <property type="protein sequence ID" value="WDE07871.1"/>
    <property type="molecule type" value="Genomic_DNA"/>
</dbReference>
<evidence type="ECO:0000256" key="1">
    <source>
        <dbReference type="ARBA" id="ARBA00022723"/>
    </source>
</evidence>
<dbReference type="Proteomes" id="UP000032352">
    <property type="component" value="Chromosome"/>
</dbReference>
<dbReference type="PROSITE" id="PS50234">
    <property type="entry name" value="VWFA"/>
    <property type="match status" value="1"/>
</dbReference>
<organism evidence="5 6">
    <name type="scientific">Thalassomonas viridans</name>
    <dbReference type="NCBI Taxonomy" id="137584"/>
    <lineage>
        <taxon>Bacteria</taxon>
        <taxon>Pseudomonadati</taxon>
        <taxon>Pseudomonadota</taxon>
        <taxon>Gammaproteobacteria</taxon>
        <taxon>Alteromonadales</taxon>
        <taxon>Colwelliaceae</taxon>
        <taxon>Thalassomonas</taxon>
    </lineage>
</organism>
<name>A0AAE9Z6X1_9GAMM</name>
<dbReference type="InterPro" id="IPR036465">
    <property type="entry name" value="vWFA_dom_sf"/>
</dbReference>
<dbReference type="RefSeq" id="WP_044838115.1">
    <property type="nucleotide sequence ID" value="NZ_CP059733.1"/>
</dbReference>
<dbReference type="InterPro" id="IPR008707">
    <property type="entry name" value="B-propeller_PilY1"/>
</dbReference>
<keyword evidence="2" id="KW-0106">Calcium</keyword>
<dbReference type="AlphaFoldDB" id="A0AAE9Z6X1"/>
<protein>
    <submittedName>
        <fullName evidence="5">rRNA (Guanine-N1)-methyltransferase</fullName>
    </submittedName>
</protein>
<proteinExistence type="predicted"/>
<dbReference type="Gene3D" id="3.40.50.410">
    <property type="entry name" value="von Willebrand factor, type A domain"/>
    <property type="match status" value="1"/>
</dbReference>
<dbReference type="GO" id="GO:0046872">
    <property type="term" value="F:metal ion binding"/>
    <property type="evidence" value="ECO:0007669"/>
    <property type="project" value="UniProtKB-KW"/>
</dbReference>
<feature type="region of interest" description="Disordered" evidence="3">
    <location>
        <begin position="330"/>
        <end position="349"/>
    </location>
</feature>
<evidence type="ECO:0000256" key="2">
    <source>
        <dbReference type="ARBA" id="ARBA00022837"/>
    </source>
</evidence>
<dbReference type="InterPro" id="IPR002035">
    <property type="entry name" value="VWF_A"/>
</dbReference>
<evidence type="ECO:0000256" key="3">
    <source>
        <dbReference type="SAM" id="MobiDB-lite"/>
    </source>
</evidence>
<evidence type="ECO:0000259" key="4">
    <source>
        <dbReference type="PROSITE" id="PS50234"/>
    </source>
</evidence>
<gene>
    <name evidence="5" type="ORF">SG34_013870</name>
</gene>
<keyword evidence="1" id="KW-0479">Metal-binding</keyword>
<evidence type="ECO:0000313" key="6">
    <source>
        <dbReference type="Proteomes" id="UP000032352"/>
    </source>
</evidence>
<accession>A0AAE9Z6X1</accession>
<dbReference type="KEGG" id="tvd:SG34_013870"/>
<keyword evidence="6" id="KW-1185">Reference proteome</keyword>
<dbReference type="Pfam" id="PF05567">
    <property type="entry name" value="T4P_PilY1"/>
    <property type="match status" value="1"/>
</dbReference>
<reference evidence="5 6" key="2">
    <citation type="journal article" date="2022" name="Mar. Drugs">
        <title>Bioassay-Guided Fractionation Leads to the Detection of Cholic Acid Generated by the Rare Thalassomonas sp.</title>
        <authorList>
            <person name="Pheiffer F."/>
            <person name="Schneider Y.K."/>
            <person name="Hansen E.H."/>
            <person name="Andersen J.H."/>
            <person name="Isaksson J."/>
            <person name="Busche T."/>
            <person name="R C."/>
            <person name="Kalinowski J."/>
            <person name="Zyl L.V."/>
            <person name="Trindade M."/>
        </authorList>
    </citation>
    <scope>NUCLEOTIDE SEQUENCE [LARGE SCALE GENOMIC DNA]</scope>
    <source>
        <strain evidence="5 6">XOM25</strain>
    </source>
</reference>
<feature type="domain" description="VWFA" evidence="4">
    <location>
        <begin position="219"/>
        <end position="473"/>
    </location>
</feature>
<dbReference type="SUPFAM" id="SSF53300">
    <property type="entry name" value="vWA-like"/>
    <property type="match status" value="1"/>
</dbReference>
<reference evidence="5 6" key="1">
    <citation type="journal article" date="2015" name="Genome Announc.">
        <title>Draft Genome Sequences of Marine Isolates of Thalassomonas viridans and Thalassomonas actiniarum.</title>
        <authorList>
            <person name="Olonade I."/>
            <person name="van Zyl L.J."/>
            <person name="Trindade M."/>
        </authorList>
    </citation>
    <scope>NUCLEOTIDE SEQUENCE [LARGE SCALE GENOMIC DNA]</scope>
    <source>
        <strain evidence="5 6">XOM25</strain>
    </source>
</reference>
<evidence type="ECO:0000313" key="5">
    <source>
        <dbReference type="EMBL" id="WDE07871.1"/>
    </source>
</evidence>
<sequence length="1192" mass="128069">MNKWFGCGLLILISGYITAEDIELYVGDVSQRSGTKPQVLIIFDNSGSMSTSEEVKTPYDPDTVYPAIGGFNSLSERFIYFTKGTGVDGTIPVPDSPSEARRFLYDINSCHTAKLRLDSVGYYTGHIREYTFKGNSGSWQEIPDNNGANIEIIDCWDDVNLEDPENAGILKKNSPLEALPDGYPVDGKGTKQNPVYYTANAADSQTQLGTGEVVTLYTDNYLRWSQGESIATVNRSRLDIAKDTVTDLIESAPSIDFGLQIFNHNHSGEYTRDGGRVVFGIQESTAAARQELIDIINLELDAETNTPLCETLYEARRYFGGLSVDFGDNDSNRGGSYKGNTPPRDTSVEDNKTYIAPYNGCSNQVYVILITDGQPTRDLAADTYVKGLPGVGGPFNVNGTNNYLAALAGWMNTNDINDNIDGNQHATLFTIGFGKDAVNDAGELLQEAATQGGGQYYPAEDPSSLLSSLQSALIEIARENTSFTSPSIASNNFDRTETLDSVYYAMFLPDRGPRWQGNIKKLKVVNGVQVDRTNTSAINSEGNIEDSAKTFWTQATSADGNEVKEGGVAEMLRSKSDRTILSDLGASGSLVALTRANAQAAFGGSAELAAKLDVTEDEIDAHLDWAKGVDVDDADNDGSTTDIRFDVFADPLHSKPLVINYGGSSSSQDVRIIIGTNAGVLHMFDDNGDTVDENWAFMPKEFFPNIKTLKNNYPTSAKVYGIDGSPASYILDKNGDGTINSASGDKAWVFVGLRRGGSSYYALDVTIPDSPKLLWHIDSGTSGYSELGQSWSQPRVGYSALNVSGGTANPVIFFGGGYDIGKDSSGAGSNDSVGRAIYMADAKTGTLLWSLSPSTASGNHTQVPTLSDSIPASIGILDSDSDGLVDRLYAGDTGGNVWRVDMPGNAPKSSETPWTAFKLAELGGTSTTDDRRFFSEPSIVRTIISDTLETSVTDEDGKTTTVVTRQERPYEAILIGSGDRSTPTATDTDDKFFMIRDETVFTQSFSDTSTPPIPDAVTLTDLYDYTNDPFGQVLTTQERETLELAVSSKSGWFVDYTGSGEKSLSAATAIAGVAYFTSFTPASGSNSNTCELSAGAGVLYAVDLALGTTIYEWRQLSVGDRIPDTPTVIIPPDDSSDYNKLLFVGVGKGTEGGTITLCSSDDCDPGDPDDDADPDGIGLKTMRTYLYVTESQ</sequence>